<sequence length="124" mass="13487">MKKILSIQNALIALPLLFVLACSDDEKKPDCGCDGATALVVRNANAAYVGNGYFSVEQTNQGNEKYRMVIQVCGEPDASWAVSADSVQLNYTISGDLKKNCMMDGIQPITAQPGPFRLKELTRK</sequence>
<feature type="chain" id="PRO_5002969388" description="Lipoprotein" evidence="1">
    <location>
        <begin position="22"/>
        <end position="124"/>
    </location>
</feature>
<name>C6W1C5_DYAFD</name>
<organism evidence="2 3">
    <name type="scientific">Dyadobacter fermentans (strain ATCC 700827 / DSM 18053 / CIP 107007 / KCTC 52180 / NS114)</name>
    <dbReference type="NCBI Taxonomy" id="471854"/>
    <lineage>
        <taxon>Bacteria</taxon>
        <taxon>Pseudomonadati</taxon>
        <taxon>Bacteroidota</taxon>
        <taxon>Cytophagia</taxon>
        <taxon>Cytophagales</taxon>
        <taxon>Spirosomataceae</taxon>
        <taxon>Dyadobacter</taxon>
    </lineage>
</organism>
<evidence type="ECO:0000313" key="3">
    <source>
        <dbReference type="Proteomes" id="UP000002011"/>
    </source>
</evidence>
<dbReference type="AlphaFoldDB" id="C6W1C5"/>
<dbReference type="EMBL" id="CP001619">
    <property type="protein sequence ID" value="ACT91982.1"/>
    <property type="molecule type" value="Genomic_DNA"/>
</dbReference>
<feature type="signal peptide" evidence="1">
    <location>
        <begin position="1"/>
        <end position="21"/>
    </location>
</feature>
<evidence type="ECO:0000256" key="1">
    <source>
        <dbReference type="SAM" id="SignalP"/>
    </source>
</evidence>
<proteinExistence type="predicted"/>
<dbReference type="Proteomes" id="UP000002011">
    <property type="component" value="Chromosome"/>
</dbReference>
<protein>
    <recommendedName>
        <fullName evidence="4">Lipoprotein</fullName>
    </recommendedName>
</protein>
<dbReference type="HOGENOM" id="CLU_2000297_0_0_10"/>
<evidence type="ECO:0000313" key="2">
    <source>
        <dbReference type="EMBL" id="ACT91982.1"/>
    </source>
</evidence>
<evidence type="ECO:0008006" key="4">
    <source>
        <dbReference type="Google" id="ProtNLM"/>
    </source>
</evidence>
<dbReference type="OrthoDB" id="964888at2"/>
<reference evidence="2 3" key="1">
    <citation type="journal article" date="2009" name="Stand. Genomic Sci.">
        <title>Complete genome sequence of Dyadobacter fermentans type strain (NS114).</title>
        <authorList>
            <person name="Lang E."/>
            <person name="Lapidus A."/>
            <person name="Chertkov O."/>
            <person name="Brettin T."/>
            <person name="Detter J.C."/>
            <person name="Han C."/>
            <person name="Copeland A."/>
            <person name="Glavina Del Rio T."/>
            <person name="Nolan M."/>
            <person name="Chen F."/>
            <person name="Lucas S."/>
            <person name="Tice H."/>
            <person name="Cheng J.F."/>
            <person name="Land M."/>
            <person name="Hauser L."/>
            <person name="Chang Y.J."/>
            <person name="Jeffries C.D."/>
            <person name="Kopitz M."/>
            <person name="Bruce D."/>
            <person name="Goodwin L."/>
            <person name="Pitluck S."/>
            <person name="Ovchinnikova G."/>
            <person name="Pati A."/>
            <person name="Ivanova N."/>
            <person name="Mavrommatis K."/>
            <person name="Chen A."/>
            <person name="Palaniappan K."/>
            <person name="Chain P."/>
            <person name="Bristow J."/>
            <person name="Eisen J.A."/>
            <person name="Markowitz V."/>
            <person name="Hugenholtz P."/>
            <person name="Goker M."/>
            <person name="Rohde M."/>
            <person name="Kyrpides N.C."/>
            <person name="Klenk H.P."/>
        </authorList>
    </citation>
    <scope>NUCLEOTIDE SEQUENCE [LARGE SCALE GENOMIC DNA]</scope>
    <source>
        <strain evidence="3">ATCC 700827 / DSM 18053 / CIP 107007 / KCTC 52180 / NS114</strain>
    </source>
</reference>
<gene>
    <name evidence="2" type="ordered locus">Dfer_0720</name>
</gene>
<keyword evidence="1" id="KW-0732">Signal</keyword>
<dbReference type="PROSITE" id="PS51257">
    <property type="entry name" value="PROKAR_LIPOPROTEIN"/>
    <property type="match status" value="1"/>
</dbReference>
<dbReference type="STRING" id="471854.Dfer_0720"/>
<dbReference type="RefSeq" id="WP_015810239.1">
    <property type="nucleotide sequence ID" value="NC_013037.1"/>
</dbReference>
<accession>C6W1C5</accession>
<keyword evidence="3" id="KW-1185">Reference proteome</keyword>
<dbReference type="KEGG" id="dfe:Dfer_0720"/>